<evidence type="ECO:0000313" key="6">
    <source>
        <dbReference type="Proteomes" id="UP001519344"/>
    </source>
</evidence>
<evidence type="ECO:0000259" key="4">
    <source>
        <dbReference type="SMART" id="SM00922"/>
    </source>
</evidence>
<dbReference type="Pfam" id="PF02746">
    <property type="entry name" value="MR_MLE_N"/>
    <property type="match status" value="1"/>
</dbReference>
<organism evidence="5 6">
    <name type="scientific">Paenibacillus aceris</name>
    <dbReference type="NCBI Taxonomy" id="869555"/>
    <lineage>
        <taxon>Bacteria</taxon>
        <taxon>Bacillati</taxon>
        <taxon>Bacillota</taxon>
        <taxon>Bacilli</taxon>
        <taxon>Bacillales</taxon>
        <taxon>Paenibacillaceae</taxon>
        <taxon>Paenibacillus</taxon>
    </lineage>
</organism>
<accession>A0ABS4IB88</accession>
<dbReference type="InterPro" id="IPR029065">
    <property type="entry name" value="Enolase_C-like"/>
</dbReference>
<dbReference type="RefSeq" id="WP_167062895.1">
    <property type="nucleotide sequence ID" value="NZ_JAAOZR010000025.1"/>
</dbReference>
<comment type="cofactor">
    <cofactor evidence="1">
        <name>Mg(2+)</name>
        <dbReference type="ChEBI" id="CHEBI:18420"/>
    </cofactor>
</comment>
<dbReference type="Gene3D" id="3.30.390.10">
    <property type="entry name" value="Enolase-like, N-terminal domain"/>
    <property type="match status" value="1"/>
</dbReference>
<dbReference type="Gene3D" id="3.20.20.120">
    <property type="entry name" value="Enolase-like C-terminal domain"/>
    <property type="match status" value="1"/>
</dbReference>
<evidence type="ECO:0000256" key="1">
    <source>
        <dbReference type="ARBA" id="ARBA00001946"/>
    </source>
</evidence>
<dbReference type="InterPro" id="IPR046945">
    <property type="entry name" value="RHMD-like"/>
</dbReference>
<dbReference type="SUPFAM" id="SSF51604">
    <property type="entry name" value="Enolase C-terminal domain-like"/>
    <property type="match status" value="1"/>
</dbReference>
<dbReference type="SFLD" id="SFLDG00179">
    <property type="entry name" value="mandelate_racemase"/>
    <property type="match status" value="1"/>
</dbReference>
<dbReference type="InterPro" id="IPR013342">
    <property type="entry name" value="Mandelate_racemase_C"/>
</dbReference>
<dbReference type="EMBL" id="JAGGKV010000038">
    <property type="protein sequence ID" value="MBP1967641.1"/>
    <property type="molecule type" value="Genomic_DNA"/>
</dbReference>
<dbReference type="SUPFAM" id="SSF54826">
    <property type="entry name" value="Enolase N-terminal domain-like"/>
    <property type="match status" value="1"/>
</dbReference>
<keyword evidence="6" id="KW-1185">Reference proteome</keyword>
<keyword evidence="2" id="KW-0479">Metal-binding</keyword>
<protein>
    <submittedName>
        <fullName evidence="5">L-alanine-DL-glutamate epimerase-like enolase superfamily enzyme</fullName>
    </submittedName>
</protein>
<keyword evidence="3" id="KW-0460">Magnesium</keyword>
<evidence type="ECO:0000256" key="3">
    <source>
        <dbReference type="ARBA" id="ARBA00022842"/>
    </source>
</evidence>
<name>A0ABS4IB88_9BACL</name>
<evidence type="ECO:0000256" key="2">
    <source>
        <dbReference type="ARBA" id="ARBA00022723"/>
    </source>
</evidence>
<dbReference type="CDD" id="cd03316">
    <property type="entry name" value="MR_like"/>
    <property type="match status" value="1"/>
</dbReference>
<feature type="domain" description="Mandelate racemase/muconate lactonizing enzyme C-terminal" evidence="4">
    <location>
        <begin position="130"/>
        <end position="237"/>
    </location>
</feature>
<comment type="caution">
    <text evidence="5">The sequence shown here is derived from an EMBL/GenBank/DDBJ whole genome shotgun (WGS) entry which is preliminary data.</text>
</comment>
<dbReference type="InterPro" id="IPR036849">
    <property type="entry name" value="Enolase-like_C_sf"/>
</dbReference>
<dbReference type="InterPro" id="IPR029017">
    <property type="entry name" value="Enolase-like_N"/>
</dbReference>
<dbReference type="Pfam" id="PF13378">
    <property type="entry name" value="MR_MLE_C"/>
    <property type="match status" value="1"/>
</dbReference>
<dbReference type="PANTHER" id="PTHR13794:SF58">
    <property type="entry name" value="MITOCHONDRIAL ENOLASE SUPERFAMILY MEMBER 1"/>
    <property type="match status" value="1"/>
</dbReference>
<evidence type="ECO:0000313" key="5">
    <source>
        <dbReference type="EMBL" id="MBP1967641.1"/>
    </source>
</evidence>
<dbReference type="SMART" id="SM00922">
    <property type="entry name" value="MR_MLE"/>
    <property type="match status" value="1"/>
</dbReference>
<proteinExistence type="predicted"/>
<reference evidence="5 6" key="1">
    <citation type="submission" date="2021-03" db="EMBL/GenBank/DDBJ databases">
        <title>Genomic Encyclopedia of Type Strains, Phase IV (KMG-IV): sequencing the most valuable type-strain genomes for metagenomic binning, comparative biology and taxonomic classification.</title>
        <authorList>
            <person name="Goeker M."/>
        </authorList>
    </citation>
    <scope>NUCLEOTIDE SEQUENCE [LARGE SCALE GENOMIC DNA]</scope>
    <source>
        <strain evidence="5 6">DSM 24950</strain>
    </source>
</reference>
<dbReference type="PANTHER" id="PTHR13794">
    <property type="entry name" value="ENOLASE SUPERFAMILY, MANDELATE RACEMASE"/>
    <property type="match status" value="1"/>
</dbReference>
<sequence>MKITSIDIKHYRIPLDPPFRASWDPKPRTQFGSTVVSVHTDEGITGIASGDLMVGFAGHENLFIGQDPFEIERHSQIIDNIDLHYGRCWPLDLALWDIMGKATGQPIYKLLGGRQNKMLAYASTGEMLAPEVRADRAVGLVEEGFKAMKIRFHNANPKDDIKIVEAVRKAVGDKLEIMVDANQGWKMPWDVERTWDLKQAYQVARELENLGVLWLEEPLPCHDFIGMAQLRQMVGIRIAGGEMNRNWYDFREMIRHGSLDVYQPDVALTGGFTQIKKVAEMAQANGHWFTPHSWSNGVGMLANLQLTCAVSTCPYFEVPFDPPTWTPERRDFIQADKLRVDKDGYIAAPDKPGLGFELDMEMLAKYEINSVHMW</sequence>
<dbReference type="Proteomes" id="UP001519344">
    <property type="component" value="Unassembled WGS sequence"/>
</dbReference>
<dbReference type="SFLD" id="SFLDS00001">
    <property type="entry name" value="Enolase"/>
    <property type="match status" value="1"/>
</dbReference>
<gene>
    <name evidence="5" type="ORF">J2Z65_006913</name>
</gene>
<dbReference type="InterPro" id="IPR013341">
    <property type="entry name" value="Mandelate_racemase_N_dom"/>
</dbReference>